<evidence type="ECO:0000256" key="5">
    <source>
        <dbReference type="ARBA" id="ARBA00022771"/>
    </source>
</evidence>
<feature type="domain" description="C2H2-type" evidence="14">
    <location>
        <begin position="131"/>
        <end position="157"/>
    </location>
</feature>
<dbReference type="Proteomes" id="UP001444071">
    <property type="component" value="Unassembled WGS sequence"/>
</dbReference>
<evidence type="ECO:0000256" key="11">
    <source>
        <dbReference type="ARBA" id="ARBA00023242"/>
    </source>
</evidence>
<feature type="domain" description="C2H2-type" evidence="14">
    <location>
        <begin position="186"/>
        <end position="214"/>
    </location>
</feature>
<keyword evidence="9" id="KW-0238">DNA-binding</keyword>
<keyword evidence="3" id="KW-0479">Metal-binding</keyword>
<dbReference type="PROSITE" id="PS00028">
    <property type="entry name" value="ZINC_FINGER_C2H2_1"/>
    <property type="match status" value="6"/>
</dbReference>
<name>A0ABV0WDU4_9TELE</name>
<evidence type="ECO:0000256" key="6">
    <source>
        <dbReference type="ARBA" id="ARBA00022833"/>
    </source>
</evidence>
<evidence type="ECO:0000256" key="13">
    <source>
        <dbReference type="PROSITE-ProRule" id="PRU00042"/>
    </source>
</evidence>
<feature type="domain" description="C2H2-type" evidence="14">
    <location>
        <begin position="69"/>
        <end position="99"/>
    </location>
</feature>
<dbReference type="InterPro" id="IPR054599">
    <property type="entry name" value="TFIIIA_Zfn-C2H2"/>
</dbReference>
<dbReference type="Pfam" id="PF22110">
    <property type="entry name" value="TFIIIA_zf-C2H2"/>
    <property type="match status" value="1"/>
</dbReference>
<gene>
    <name evidence="15" type="ORF">XENORESO_001302</name>
</gene>
<evidence type="ECO:0000256" key="1">
    <source>
        <dbReference type="ARBA" id="ARBA00004123"/>
    </source>
</evidence>
<dbReference type="SUPFAM" id="SSF57667">
    <property type="entry name" value="beta-beta-alpha zinc fingers"/>
    <property type="match status" value="5"/>
</dbReference>
<sequence length="304" mass="35352">MGERLQSQNMYVCSFSDCNATFRKSWKLEAHLCKHNGLKPFSCENCEKSFCTRYELTRHERVHSGENPHKCPADGCSEVFGKNASMKNHIARVHQHQEERYQCDLLGCGKDFSKKKQLKAHKSEHGEPLAFHCVINGCGKDFASQDKLKHHEKVHQGYLCNFDLCDFQSKTWTEYLKHREQHKVKVLCETCKRLFNNTWFLHLHMLRVHSGEKRYLLCPREGCDRKFTRRFKLESHLLGDHEGKKPFTCAYAGCGKSFPLKVRDHFSMSIKCCDGAKPRFFKASGPIAERQANDTLEKMVKFVL</sequence>
<organism evidence="15 16">
    <name type="scientific">Xenotaenia resolanae</name>
    <dbReference type="NCBI Taxonomy" id="208358"/>
    <lineage>
        <taxon>Eukaryota</taxon>
        <taxon>Metazoa</taxon>
        <taxon>Chordata</taxon>
        <taxon>Craniata</taxon>
        <taxon>Vertebrata</taxon>
        <taxon>Euteleostomi</taxon>
        <taxon>Actinopterygii</taxon>
        <taxon>Neopterygii</taxon>
        <taxon>Teleostei</taxon>
        <taxon>Neoteleostei</taxon>
        <taxon>Acanthomorphata</taxon>
        <taxon>Ovalentaria</taxon>
        <taxon>Atherinomorphae</taxon>
        <taxon>Cyprinodontiformes</taxon>
        <taxon>Goodeidae</taxon>
        <taxon>Xenotaenia</taxon>
    </lineage>
</organism>
<accession>A0ABV0WDU4</accession>
<dbReference type="InterPro" id="IPR036236">
    <property type="entry name" value="Znf_C2H2_sf"/>
</dbReference>
<evidence type="ECO:0000256" key="3">
    <source>
        <dbReference type="ARBA" id="ARBA00022723"/>
    </source>
</evidence>
<keyword evidence="10" id="KW-0804">Transcription</keyword>
<comment type="caution">
    <text evidence="15">The sequence shown here is derived from an EMBL/GenBank/DDBJ whole genome shotgun (WGS) entry which is preliminary data.</text>
</comment>
<proteinExistence type="predicted"/>
<dbReference type="PANTHER" id="PTHR46179">
    <property type="entry name" value="ZINC FINGER PROTEIN"/>
    <property type="match status" value="1"/>
</dbReference>
<keyword evidence="6" id="KW-0862">Zinc</keyword>
<evidence type="ECO:0000313" key="16">
    <source>
        <dbReference type="Proteomes" id="UP001444071"/>
    </source>
</evidence>
<evidence type="ECO:0000256" key="9">
    <source>
        <dbReference type="ARBA" id="ARBA00023125"/>
    </source>
</evidence>
<dbReference type="SMART" id="SM00355">
    <property type="entry name" value="ZnF_C2H2"/>
    <property type="match status" value="8"/>
</dbReference>
<keyword evidence="4" id="KW-0677">Repeat</keyword>
<keyword evidence="7" id="KW-0694">RNA-binding</keyword>
<protein>
    <recommendedName>
        <fullName evidence="12">Transcription factor IIIA</fullName>
    </recommendedName>
</protein>
<evidence type="ECO:0000256" key="12">
    <source>
        <dbReference type="ARBA" id="ARBA00040434"/>
    </source>
</evidence>
<dbReference type="EMBL" id="JAHRIM010041258">
    <property type="protein sequence ID" value="MEQ2267068.1"/>
    <property type="molecule type" value="Genomic_DNA"/>
</dbReference>
<dbReference type="InterPro" id="IPR051061">
    <property type="entry name" value="Zinc_finger_trans_reg"/>
</dbReference>
<reference evidence="15 16" key="1">
    <citation type="submission" date="2021-06" db="EMBL/GenBank/DDBJ databases">
        <authorList>
            <person name="Palmer J.M."/>
        </authorList>
    </citation>
    <scope>NUCLEOTIDE SEQUENCE [LARGE SCALE GENOMIC DNA]</scope>
    <source>
        <strain evidence="15 16">XR_2019</strain>
        <tissue evidence="15">Muscle</tissue>
    </source>
</reference>
<feature type="domain" description="C2H2-type" evidence="14">
    <location>
        <begin position="11"/>
        <end position="40"/>
    </location>
</feature>
<evidence type="ECO:0000259" key="14">
    <source>
        <dbReference type="PROSITE" id="PS50157"/>
    </source>
</evidence>
<evidence type="ECO:0000256" key="2">
    <source>
        <dbReference type="ARBA" id="ARBA00022517"/>
    </source>
</evidence>
<evidence type="ECO:0000256" key="10">
    <source>
        <dbReference type="ARBA" id="ARBA00023163"/>
    </source>
</evidence>
<dbReference type="PANTHER" id="PTHR46179:SF1">
    <property type="entry name" value="TRANSCRIPTION FACTOR IIIA"/>
    <property type="match status" value="1"/>
</dbReference>
<dbReference type="PROSITE" id="PS50157">
    <property type="entry name" value="ZINC_FINGER_C2H2_2"/>
    <property type="match status" value="7"/>
</dbReference>
<dbReference type="Pfam" id="PF00096">
    <property type="entry name" value="zf-C2H2"/>
    <property type="match status" value="3"/>
</dbReference>
<feature type="domain" description="C2H2-type" evidence="14">
    <location>
        <begin position="216"/>
        <end position="246"/>
    </location>
</feature>
<dbReference type="InterPro" id="IPR013087">
    <property type="entry name" value="Znf_C2H2_type"/>
</dbReference>
<keyword evidence="11" id="KW-0539">Nucleus</keyword>
<keyword evidence="2" id="KW-0690">Ribosome biogenesis</keyword>
<evidence type="ECO:0000256" key="8">
    <source>
        <dbReference type="ARBA" id="ARBA00023015"/>
    </source>
</evidence>
<keyword evidence="5 13" id="KW-0863">Zinc-finger</keyword>
<keyword evidence="8" id="KW-0805">Transcription regulation</keyword>
<evidence type="ECO:0000256" key="4">
    <source>
        <dbReference type="ARBA" id="ARBA00022737"/>
    </source>
</evidence>
<evidence type="ECO:0000256" key="7">
    <source>
        <dbReference type="ARBA" id="ARBA00022884"/>
    </source>
</evidence>
<evidence type="ECO:0000313" key="15">
    <source>
        <dbReference type="EMBL" id="MEQ2267068.1"/>
    </source>
</evidence>
<keyword evidence="16" id="KW-1185">Reference proteome</keyword>
<feature type="domain" description="C2H2-type" evidence="14">
    <location>
        <begin position="101"/>
        <end position="125"/>
    </location>
</feature>
<feature type="domain" description="C2H2-type" evidence="14">
    <location>
        <begin position="41"/>
        <end position="68"/>
    </location>
</feature>
<comment type="subcellular location">
    <subcellularLocation>
        <location evidence="1">Nucleus</location>
    </subcellularLocation>
</comment>
<dbReference type="Gene3D" id="3.30.160.60">
    <property type="entry name" value="Classic Zinc Finger"/>
    <property type="match status" value="7"/>
</dbReference>